<dbReference type="PANTHER" id="PTHR11136">
    <property type="entry name" value="FOLYLPOLYGLUTAMATE SYNTHASE-RELATED"/>
    <property type="match status" value="1"/>
</dbReference>
<evidence type="ECO:0000256" key="1">
    <source>
        <dbReference type="ARBA" id="ARBA00004273"/>
    </source>
</evidence>
<dbReference type="InterPro" id="IPR001645">
    <property type="entry name" value="Folylpolyglutamate_synth"/>
</dbReference>
<keyword evidence="21" id="KW-1185">Reference proteome</keyword>
<name>A0A218Z5D6_9HELO</name>
<comment type="function">
    <text evidence="17">Catalyzes conversion of folates to polyglutamate derivatives allowing concentration of folate compounds in the cell and the intracellular retention of these cofactors, which are important substrates for most of the folate-dependent enzymes that are involved in one-carbon transfer reactions involved in purine, pyrimidine and amino acid synthesis.</text>
</comment>
<dbReference type="PIRSF" id="PIRSF038895">
    <property type="entry name" value="FPGS"/>
    <property type="match status" value="1"/>
</dbReference>
<evidence type="ECO:0000313" key="21">
    <source>
        <dbReference type="Proteomes" id="UP000242519"/>
    </source>
</evidence>
<keyword evidence="8 17" id="KW-0436">Ligase</keyword>
<comment type="similarity">
    <text evidence="5 17">Belongs to the folylpolyglutamate synthase family.</text>
</comment>
<keyword evidence="11" id="KW-0999">Mitochondrion inner membrane</keyword>
<evidence type="ECO:0000256" key="14">
    <source>
        <dbReference type="ARBA" id="ARBA00023128"/>
    </source>
</evidence>
<comment type="caution">
    <text evidence="20">The sequence shown here is derived from an EMBL/GenBank/DDBJ whole genome shotgun (WGS) entry which is preliminary data.</text>
</comment>
<dbReference type="GO" id="GO:0005759">
    <property type="term" value="C:mitochondrial matrix"/>
    <property type="evidence" value="ECO:0007669"/>
    <property type="project" value="UniProtKB-SubCell"/>
</dbReference>
<dbReference type="SUPFAM" id="SSF53623">
    <property type="entry name" value="MurD-like peptide ligases, catalytic domain"/>
    <property type="match status" value="1"/>
</dbReference>
<keyword evidence="10 18" id="KW-0547">Nucleotide-binding</keyword>
<dbReference type="PROSITE" id="PS01012">
    <property type="entry name" value="FOLYLPOLYGLU_SYNT_2"/>
    <property type="match status" value="1"/>
</dbReference>
<comment type="pathway">
    <text evidence="4 17">Cofactor biosynthesis; tetrahydrofolylpolyglutamate biosynthesis.</text>
</comment>
<feature type="binding site" evidence="18">
    <location>
        <position position="321"/>
    </location>
    <ligand>
        <name>ATP</name>
        <dbReference type="ChEBI" id="CHEBI:30616"/>
    </ligand>
</feature>
<evidence type="ECO:0000256" key="9">
    <source>
        <dbReference type="ARBA" id="ARBA00022723"/>
    </source>
</evidence>
<dbReference type="InterPro" id="IPR036615">
    <property type="entry name" value="Mur_ligase_C_dom_sf"/>
</dbReference>
<evidence type="ECO:0000256" key="4">
    <source>
        <dbReference type="ARBA" id="ARBA00005150"/>
    </source>
</evidence>
<dbReference type="GO" id="GO:0005829">
    <property type="term" value="C:cytosol"/>
    <property type="evidence" value="ECO:0007669"/>
    <property type="project" value="TreeGrafter"/>
</dbReference>
<evidence type="ECO:0000256" key="18">
    <source>
        <dbReference type="PIRSR" id="PIRSR038895-1"/>
    </source>
</evidence>
<dbReference type="InParanoid" id="A0A218Z5D6"/>
<dbReference type="GO" id="GO:0046872">
    <property type="term" value="F:metal ion binding"/>
    <property type="evidence" value="ECO:0007669"/>
    <property type="project" value="UniProtKB-KW"/>
</dbReference>
<organism evidence="20 21">
    <name type="scientific">Diplocarpon coronariae</name>
    <dbReference type="NCBI Taxonomy" id="2795749"/>
    <lineage>
        <taxon>Eukaryota</taxon>
        <taxon>Fungi</taxon>
        <taxon>Dikarya</taxon>
        <taxon>Ascomycota</taxon>
        <taxon>Pezizomycotina</taxon>
        <taxon>Leotiomycetes</taxon>
        <taxon>Helotiales</taxon>
        <taxon>Drepanopezizaceae</taxon>
        <taxon>Diplocarpon</taxon>
    </lineage>
</organism>
<evidence type="ECO:0000256" key="10">
    <source>
        <dbReference type="ARBA" id="ARBA00022741"/>
    </source>
</evidence>
<keyword evidence="7 17" id="KW-0554">One-carbon metabolism</keyword>
<evidence type="ECO:0000313" key="20">
    <source>
        <dbReference type="EMBL" id="OWP03208.1"/>
    </source>
</evidence>
<dbReference type="EC" id="6.3.2.17" evidence="17"/>
<evidence type="ECO:0000256" key="17">
    <source>
        <dbReference type="PIRNR" id="PIRNR038895"/>
    </source>
</evidence>
<evidence type="ECO:0000256" key="11">
    <source>
        <dbReference type="ARBA" id="ARBA00022792"/>
    </source>
</evidence>
<dbReference type="NCBIfam" id="TIGR01499">
    <property type="entry name" value="folC"/>
    <property type="match status" value="1"/>
</dbReference>
<reference evidence="20 21" key="1">
    <citation type="submission" date="2017-04" db="EMBL/GenBank/DDBJ databases">
        <title>Draft genome sequence of Marssonina coronaria NL1: causal agent of apple blotch.</title>
        <authorList>
            <person name="Cheng Q."/>
        </authorList>
    </citation>
    <scope>NUCLEOTIDE SEQUENCE [LARGE SCALE GENOMIC DNA]</scope>
    <source>
        <strain evidence="20 21">NL1</strain>
    </source>
</reference>
<dbReference type="OrthoDB" id="5212574at2759"/>
<dbReference type="Gene3D" id="3.40.1190.10">
    <property type="entry name" value="Mur-like, catalytic domain"/>
    <property type="match status" value="1"/>
</dbReference>
<dbReference type="Gene3D" id="3.90.190.20">
    <property type="entry name" value="Mur ligase, C-terminal domain"/>
    <property type="match status" value="1"/>
</dbReference>
<sequence length="519" mass="56562">MSPARTYASALALLSTLQSNRAITASISSSNASATYKLAIPQMLSWARKAGYPASDLPATGLRCIHVAGTKGKGSVSVMVENILLQYWRTRNESVMGRVGLYTSPHLIHVRERIRIDGLPISEELFTRYFFDLWDRFCGAGVEKGGEKPGYFRFLTLLALHAFVQEGVRTAVVECGIGGEYDSTNILPADMVTATGITSLGIDHKGMLGETIAEIAWHKGGVMKSGVPAFTVPQESDAMTVLQQRAQEKGVELKLVKRLPALDSGEVKLGLEGDFQKDNASLAVALAFSHLQTAEIAEPPTSSKLPNEFLTGLQAVSWPARCQYIADGTTEWLIDGAHTSNSIAATAHWFREKVAQAYRSEKLPTAVMLIFNQADRDAEALLTDLFRALRNESKERTGLRSPSPPKLSDGEFLGMPYSRARPAMGLGQKIFTHAAFCTNRVWNDEQGVNTGVQQGLASLYTELDSNQLCEVFGSVEQAVDLAYRVSEGNERVLVLVTGSLHLAGGVLEVIERRRAEGKR</sequence>
<keyword evidence="6" id="KW-0963">Cytoplasm</keyword>
<dbReference type="GO" id="GO:0004326">
    <property type="term" value="F:tetrahydrofolylpolyglutamate synthase activity"/>
    <property type="evidence" value="ECO:0007669"/>
    <property type="project" value="UniProtKB-EC"/>
</dbReference>
<evidence type="ECO:0000256" key="13">
    <source>
        <dbReference type="ARBA" id="ARBA00022842"/>
    </source>
</evidence>
<evidence type="ECO:0000256" key="12">
    <source>
        <dbReference type="ARBA" id="ARBA00022840"/>
    </source>
</evidence>
<dbReference type="InterPro" id="IPR023600">
    <property type="entry name" value="Folylpolyglutamate_synth_euk"/>
</dbReference>
<dbReference type="UniPathway" id="UPA00850"/>
<dbReference type="PANTHER" id="PTHR11136:SF5">
    <property type="entry name" value="FOLYLPOLYGLUTAMATE SYNTHASE, MITOCHONDRIAL"/>
    <property type="match status" value="1"/>
</dbReference>
<feature type="binding site" evidence="18">
    <location>
        <position position="335"/>
    </location>
    <ligand>
        <name>ATP</name>
        <dbReference type="ChEBI" id="CHEBI:30616"/>
    </ligand>
</feature>
<comment type="cofactor">
    <cofactor evidence="17">
        <name>a monovalent cation</name>
        <dbReference type="ChEBI" id="CHEBI:60242"/>
    </cofactor>
    <text evidence="17">A monovalent cation.</text>
</comment>
<keyword evidence="9 19" id="KW-0479">Metal-binding</keyword>
<dbReference type="SUPFAM" id="SSF53244">
    <property type="entry name" value="MurD-like peptide ligases, peptide-binding domain"/>
    <property type="match status" value="1"/>
</dbReference>
<accession>A0A218Z5D6</accession>
<evidence type="ECO:0000256" key="7">
    <source>
        <dbReference type="ARBA" id="ARBA00022563"/>
    </source>
</evidence>
<evidence type="ECO:0000256" key="6">
    <source>
        <dbReference type="ARBA" id="ARBA00022490"/>
    </source>
</evidence>
<keyword evidence="14" id="KW-0496">Mitochondrion</keyword>
<keyword evidence="12 18" id="KW-0067">ATP-binding</keyword>
<keyword evidence="13 19" id="KW-0460">Magnesium</keyword>
<dbReference type="Proteomes" id="UP000242519">
    <property type="component" value="Unassembled WGS sequence"/>
</dbReference>
<evidence type="ECO:0000256" key="15">
    <source>
        <dbReference type="ARBA" id="ARBA00023136"/>
    </source>
</evidence>
<dbReference type="InterPro" id="IPR036565">
    <property type="entry name" value="Mur-like_cat_sf"/>
</dbReference>
<evidence type="ECO:0000256" key="5">
    <source>
        <dbReference type="ARBA" id="ARBA00008276"/>
    </source>
</evidence>
<feature type="binding site" evidence="19">
    <location>
        <position position="204"/>
    </location>
    <ligand>
        <name>Mg(2+)</name>
        <dbReference type="ChEBI" id="CHEBI:18420"/>
        <label>1</label>
    </ligand>
</feature>
<dbReference type="InterPro" id="IPR018109">
    <property type="entry name" value="Folylpolyglutamate_synth_CS"/>
</dbReference>
<feature type="binding site" evidence="19">
    <location>
        <position position="104"/>
    </location>
    <ligand>
        <name>Mg(2+)</name>
        <dbReference type="ChEBI" id="CHEBI:18420"/>
        <label>1</label>
    </ligand>
</feature>
<evidence type="ECO:0000256" key="19">
    <source>
        <dbReference type="PIRSR" id="PIRSR038895-2"/>
    </source>
</evidence>
<dbReference type="FunCoup" id="A0A218Z5D6">
    <property type="interactions" value="638"/>
</dbReference>
<keyword evidence="15" id="KW-0472">Membrane</keyword>
<dbReference type="GO" id="GO:0005743">
    <property type="term" value="C:mitochondrial inner membrane"/>
    <property type="evidence" value="ECO:0007669"/>
    <property type="project" value="UniProtKB-SubCell"/>
</dbReference>
<dbReference type="EMBL" id="MZNU01000182">
    <property type="protein sequence ID" value="OWP03208.1"/>
    <property type="molecule type" value="Genomic_DNA"/>
</dbReference>
<comment type="subcellular location">
    <subcellularLocation>
        <location evidence="3">Cytoplasm</location>
    </subcellularLocation>
    <subcellularLocation>
        <location evidence="1">Mitochondrion inner membrane</location>
    </subcellularLocation>
    <subcellularLocation>
        <location evidence="2">Mitochondrion matrix</location>
    </subcellularLocation>
</comment>
<feature type="binding site" evidence="19">
    <location>
        <position position="174"/>
    </location>
    <ligand>
        <name>Mg(2+)</name>
        <dbReference type="ChEBI" id="CHEBI:18420"/>
        <label>1</label>
    </ligand>
</feature>
<dbReference type="GO" id="GO:0006730">
    <property type="term" value="P:one-carbon metabolic process"/>
    <property type="evidence" value="ECO:0007669"/>
    <property type="project" value="UniProtKB-KW"/>
</dbReference>
<proteinExistence type="inferred from homology"/>
<dbReference type="GO" id="GO:0005524">
    <property type="term" value="F:ATP binding"/>
    <property type="evidence" value="ECO:0007669"/>
    <property type="project" value="UniProtKB-KW"/>
</dbReference>
<comment type="catalytic activity">
    <reaction evidence="16 17">
        <text>(6S)-5,6,7,8-tetrahydrofolyl-(gamma-L-Glu)(n) + L-glutamate + ATP = (6S)-5,6,7,8-tetrahydrofolyl-(gamma-L-Glu)(n+1) + ADP + phosphate + H(+)</text>
        <dbReference type="Rhea" id="RHEA:10580"/>
        <dbReference type="Rhea" id="RHEA-COMP:14738"/>
        <dbReference type="Rhea" id="RHEA-COMP:14740"/>
        <dbReference type="ChEBI" id="CHEBI:15378"/>
        <dbReference type="ChEBI" id="CHEBI:29985"/>
        <dbReference type="ChEBI" id="CHEBI:30616"/>
        <dbReference type="ChEBI" id="CHEBI:43474"/>
        <dbReference type="ChEBI" id="CHEBI:141005"/>
        <dbReference type="ChEBI" id="CHEBI:456216"/>
        <dbReference type="EC" id="6.3.2.17"/>
    </reaction>
</comment>
<evidence type="ECO:0000256" key="16">
    <source>
        <dbReference type="ARBA" id="ARBA00047493"/>
    </source>
</evidence>
<evidence type="ECO:0000256" key="3">
    <source>
        <dbReference type="ARBA" id="ARBA00004496"/>
    </source>
</evidence>
<dbReference type="AlphaFoldDB" id="A0A218Z5D6"/>
<gene>
    <name evidence="20" type="ORF">B2J93_7154</name>
</gene>
<evidence type="ECO:0000256" key="8">
    <source>
        <dbReference type="ARBA" id="ARBA00022598"/>
    </source>
</evidence>
<protein>
    <recommendedName>
        <fullName evidence="17">Folylpolyglutamate synthase</fullName>
        <ecNumber evidence="17">6.3.2.17</ecNumber>
    </recommendedName>
    <alternativeName>
        <fullName evidence="17">Folylpoly-gamma-glutamate synthetase</fullName>
    </alternativeName>
    <alternativeName>
        <fullName evidence="17">Tetrahydrofolylpolyglutamate synthase</fullName>
    </alternativeName>
</protein>
<dbReference type="STRING" id="503106.A0A218Z5D6"/>
<evidence type="ECO:0000256" key="2">
    <source>
        <dbReference type="ARBA" id="ARBA00004305"/>
    </source>
</evidence>